<feature type="compositionally biased region" description="Low complexity" evidence="1">
    <location>
        <begin position="44"/>
        <end position="60"/>
    </location>
</feature>
<comment type="caution">
    <text evidence="3">The sequence shown here is derived from an EMBL/GenBank/DDBJ whole genome shotgun (WGS) entry which is preliminary data.</text>
</comment>
<protein>
    <recommendedName>
        <fullName evidence="5">Lipoprotein</fullName>
    </recommendedName>
</protein>
<name>A0ABV9MKL5_9MICC</name>
<dbReference type="Proteomes" id="UP001595884">
    <property type="component" value="Unassembled WGS sequence"/>
</dbReference>
<keyword evidence="4" id="KW-1185">Reference proteome</keyword>
<evidence type="ECO:0000256" key="2">
    <source>
        <dbReference type="SAM" id="SignalP"/>
    </source>
</evidence>
<feature type="signal peptide" evidence="2">
    <location>
        <begin position="1"/>
        <end position="27"/>
    </location>
</feature>
<evidence type="ECO:0000256" key="1">
    <source>
        <dbReference type="SAM" id="MobiDB-lite"/>
    </source>
</evidence>
<organism evidence="3 4">
    <name type="scientific">Glutamicibacter bergerei</name>
    <dbReference type="NCBI Taxonomy" id="256702"/>
    <lineage>
        <taxon>Bacteria</taxon>
        <taxon>Bacillati</taxon>
        <taxon>Actinomycetota</taxon>
        <taxon>Actinomycetes</taxon>
        <taxon>Micrococcales</taxon>
        <taxon>Micrococcaceae</taxon>
        <taxon>Glutamicibacter</taxon>
    </lineage>
</organism>
<keyword evidence="2" id="KW-0732">Signal</keyword>
<evidence type="ECO:0000313" key="3">
    <source>
        <dbReference type="EMBL" id="MFC4715148.1"/>
    </source>
</evidence>
<proteinExistence type="predicted"/>
<sequence length="191" mass="20744">MNQTPSKSPRRLLTTATLLGLSLSVAACTNTVNEPPATTPAPAAPTASSPTAAPTPSETAHANASDDPAKVELALEAAKIMTTWDPNKDFNRTEAEKRARKLMTDERAKQVIAPQRPATGEEWLNAAAKKATSKPSVKIMTEHHEKDSIAVKTTWQWVTKGGESWAGEESTTFFFTFTDKAPYKIRDYTAE</sequence>
<gene>
    <name evidence="3" type="ORF">ACFO7V_03210</name>
</gene>
<reference evidence="4" key="1">
    <citation type="journal article" date="2019" name="Int. J. Syst. Evol. Microbiol.">
        <title>The Global Catalogue of Microorganisms (GCM) 10K type strain sequencing project: providing services to taxonomists for standard genome sequencing and annotation.</title>
        <authorList>
            <consortium name="The Broad Institute Genomics Platform"/>
            <consortium name="The Broad Institute Genome Sequencing Center for Infectious Disease"/>
            <person name="Wu L."/>
            <person name="Ma J."/>
        </authorList>
    </citation>
    <scope>NUCLEOTIDE SEQUENCE [LARGE SCALE GENOMIC DNA]</scope>
    <source>
        <strain evidence="4">CGMCC 1.12849</strain>
    </source>
</reference>
<dbReference type="RefSeq" id="WP_346058892.1">
    <property type="nucleotide sequence ID" value="NZ_BAAAVQ010000014.1"/>
</dbReference>
<evidence type="ECO:0008006" key="5">
    <source>
        <dbReference type="Google" id="ProtNLM"/>
    </source>
</evidence>
<accession>A0ABV9MKL5</accession>
<dbReference type="PROSITE" id="PS51257">
    <property type="entry name" value="PROKAR_LIPOPROTEIN"/>
    <property type="match status" value="1"/>
</dbReference>
<feature type="chain" id="PRO_5047146299" description="Lipoprotein" evidence="2">
    <location>
        <begin position="28"/>
        <end position="191"/>
    </location>
</feature>
<feature type="region of interest" description="Disordered" evidence="1">
    <location>
        <begin position="31"/>
        <end position="68"/>
    </location>
</feature>
<dbReference type="EMBL" id="JBHSHE010000013">
    <property type="protein sequence ID" value="MFC4715148.1"/>
    <property type="molecule type" value="Genomic_DNA"/>
</dbReference>
<evidence type="ECO:0000313" key="4">
    <source>
        <dbReference type="Proteomes" id="UP001595884"/>
    </source>
</evidence>